<feature type="domain" description="TRAP C4-dicarboxylate transport system permease DctM subunit" evidence="8">
    <location>
        <begin position="9"/>
        <end position="451"/>
    </location>
</feature>
<reference evidence="9 10" key="1">
    <citation type="submission" date="2024-07" db="EMBL/GenBank/DDBJ databases">
        <title>Uliginosibacterium paludis KCTC:42655.</title>
        <authorList>
            <person name="Kim M.K."/>
        </authorList>
    </citation>
    <scope>NUCLEOTIDE SEQUENCE [LARGE SCALE GENOMIC DNA]</scope>
    <source>
        <strain evidence="9 10">KCTC 42655</strain>
    </source>
</reference>
<organism evidence="9 10">
    <name type="scientific">Uliginosibacterium paludis</name>
    <dbReference type="NCBI Taxonomy" id="1615952"/>
    <lineage>
        <taxon>Bacteria</taxon>
        <taxon>Pseudomonadati</taxon>
        <taxon>Pseudomonadota</taxon>
        <taxon>Betaproteobacteria</taxon>
        <taxon>Rhodocyclales</taxon>
        <taxon>Zoogloeaceae</taxon>
        <taxon>Uliginosibacterium</taxon>
    </lineage>
</organism>
<dbReference type="NCBIfam" id="TIGR00786">
    <property type="entry name" value="dctM"/>
    <property type="match status" value="1"/>
</dbReference>
<dbReference type="PANTHER" id="PTHR33362:SF2">
    <property type="entry name" value="TRAP TRANSPORTER LARGE PERMEASE PROTEIN"/>
    <property type="match status" value="1"/>
</dbReference>
<evidence type="ECO:0000256" key="2">
    <source>
        <dbReference type="ARBA" id="ARBA00022475"/>
    </source>
</evidence>
<comment type="function">
    <text evidence="7">Part of the tripartite ATP-independent periplasmic (TRAP) transport system.</text>
</comment>
<feature type="transmembrane region" description="Helical" evidence="7">
    <location>
        <begin position="348"/>
        <end position="366"/>
    </location>
</feature>
<dbReference type="PIRSF" id="PIRSF006066">
    <property type="entry name" value="HI0050"/>
    <property type="match status" value="1"/>
</dbReference>
<accession>A0ABV2CLS9</accession>
<dbReference type="PANTHER" id="PTHR33362">
    <property type="entry name" value="SIALIC ACID TRAP TRANSPORTER PERMEASE PROTEIN SIAT-RELATED"/>
    <property type="match status" value="1"/>
</dbReference>
<dbReference type="EMBL" id="JBEWLZ010000002">
    <property type="protein sequence ID" value="MET1488865.1"/>
    <property type="molecule type" value="Genomic_DNA"/>
</dbReference>
<dbReference type="InterPro" id="IPR010656">
    <property type="entry name" value="DctM"/>
</dbReference>
<evidence type="ECO:0000256" key="7">
    <source>
        <dbReference type="RuleBase" id="RU369079"/>
    </source>
</evidence>
<keyword evidence="6 7" id="KW-0472">Membrane</keyword>
<feature type="transmembrane region" description="Helical" evidence="7">
    <location>
        <begin position="277"/>
        <end position="295"/>
    </location>
</feature>
<dbReference type="RefSeq" id="WP_345923836.1">
    <property type="nucleotide sequence ID" value="NZ_JBDIVF010000001.1"/>
</dbReference>
<evidence type="ECO:0000256" key="3">
    <source>
        <dbReference type="ARBA" id="ARBA00022519"/>
    </source>
</evidence>
<keyword evidence="5 7" id="KW-1133">Transmembrane helix</keyword>
<feature type="transmembrane region" description="Helical" evidence="7">
    <location>
        <begin position="307"/>
        <end position="328"/>
    </location>
</feature>
<evidence type="ECO:0000256" key="4">
    <source>
        <dbReference type="ARBA" id="ARBA00022692"/>
    </source>
</evidence>
<comment type="similarity">
    <text evidence="7">Belongs to the TRAP transporter large permease family.</text>
</comment>
<keyword evidence="7" id="KW-0813">Transport</keyword>
<evidence type="ECO:0000256" key="6">
    <source>
        <dbReference type="ARBA" id="ARBA00023136"/>
    </source>
</evidence>
<name>A0ABV2CLS9_9RHOO</name>
<sequence length="466" mass="49503">MALTLLCLSFVVFILLGVPVAFAIGMSCLLAYGVEGAEKAFMLHQTFGDAVMTTAAGAFQTMISGMNIFSFLAIPFFIFSGELMLHGGIADKIVNFARNLVGHWRGGLGLANVFACTMFGGVSGSPVADTSAMGGVLIPIMKKEGYSADYAVNVTTHASLSGALMPTSHNMIIYAFAAATASGMIGDNVIKGVSIGDLMFSGLIPCFWIMTCCLAAAYYQAVKFGFPKSADGVSMVKPFPGWGVVGKSFLQAIPGLMVVAIILVSVMKGIATATESAAIAVTYSLLLTGVIYRTLTREKLLKALARAAKTTGVILLLIGVSNMLRFQMTWLEIPEAMSDALLATTTTPWLMLLYINIIQVFLGIFLDMAAHILITAPLFLPLAIKMGVGPVQFGVMLLLNCALGLVHPPVGTVQFVGCAIGEVPIGKVMKTVWPYYLAIWTAIQLVTYVPSFSTWLPSVINSHPVF</sequence>
<evidence type="ECO:0000259" key="8">
    <source>
        <dbReference type="Pfam" id="PF06808"/>
    </source>
</evidence>
<evidence type="ECO:0000313" key="10">
    <source>
        <dbReference type="Proteomes" id="UP001548590"/>
    </source>
</evidence>
<keyword evidence="10" id="KW-1185">Reference proteome</keyword>
<evidence type="ECO:0000313" key="9">
    <source>
        <dbReference type="EMBL" id="MET1488865.1"/>
    </source>
</evidence>
<comment type="subunit">
    <text evidence="7">The complex comprises the extracytoplasmic solute receptor protein and the two transmembrane proteins.</text>
</comment>
<comment type="caution">
    <text evidence="7">Lacks conserved residue(s) required for the propagation of feature annotation.</text>
</comment>
<dbReference type="InterPro" id="IPR004681">
    <property type="entry name" value="TRAP_DctM"/>
</dbReference>
<proteinExistence type="inferred from homology"/>
<dbReference type="Pfam" id="PF06808">
    <property type="entry name" value="DctM"/>
    <property type="match status" value="1"/>
</dbReference>
<comment type="caution">
    <text evidence="9">The sequence shown here is derived from an EMBL/GenBank/DDBJ whole genome shotgun (WGS) entry which is preliminary data.</text>
</comment>
<feature type="transmembrane region" description="Helical" evidence="7">
    <location>
        <begin position="249"/>
        <end position="271"/>
    </location>
</feature>
<feature type="transmembrane region" description="Helical" evidence="7">
    <location>
        <begin position="435"/>
        <end position="456"/>
    </location>
</feature>
<dbReference type="Proteomes" id="UP001548590">
    <property type="component" value="Unassembled WGS sequence"/>
</dbReference>
<keyword evidence="2" id="KW-1003">Cell membrane</keyword>
<feature type="transmembrane region" description="Helical" evidence="7">
    <location>
        <begin position="171"/>
        <end position="190"/>
    </location>
</feature>
<gene>
    <name evidence="9" type="ORF">ABVT11_03420</name>
</gene>
<protein>
    <recommendedName>
        <fullName evidence="7">TRAP transporter large permease protein</fullName>
    </recommendedName>
</protein>
<comment type="subcellular location">
    <subcellularLocation>
        <location evidence="1 7">Cell inner membrane</location>
        <topology evidence="1 7">Multi-pass membrane protein</topology>
    </subcellularLocation>
</comment>
<keyword evidence="4 7" id="KW-0812">Transmembrane</keyword>
<keyword evidence="3 7" id="KW-0997">Cell inner membrane</keyword>
<evidence type="ECO:0000256" key="1">
    <source>
        <dbReference type="ARBA" id="ARBA00004429"/>
    </source>
</evidence>
<evidence type="ECO:0000256" key="5">
    <source>
        <dbReference type="ARBA" id="ARBA00022989"/>
    </source>
</evidence>
<feature type="transmembrane region" description="Helical" evidence="7">
    <location>
        <begin position="202"/>
        <end position="219"/>
    </location>
</feature>
<feature type="transmembrane region" description="Helical" evidence="7">
    <location>
        <begin position="60"/>
        <end position="79"/>
    </location>
</feature>